<proteinExistence type="predicted"/>
<dbReference type="RefSeq" id="WP_135312877.1">
    <property type="nucleotide sequence ID" value="NZ_CP038439.1"/>
</dbReference>
<protein>
    <submittedName>
        <fullName evidence="1">Uncharacterized protein</fullName>
    </submittedName>
</protein>
<evidence type="ECO:0000313" key="1">
    <source>
        <dbReference type="EMBL" id="QBX34588.1"/>
    </source>
</evidence>
<sequence length="83" mass="9207">MPPINAGAYLIDAMWRLGPVRGDMNGARGVDWTELDAFARLTRAITEPWEAEALHAMCDAYAAEQAEAEDSLREPPFAGSWWV</sequence>
<dbReference type="Proteomes" id="UP000296374">
    <property type="component" value="Chromosome"/>
</dbReference>
<dbReference type="AlphaFoldDB" id="A0A4P7HK92"/>
<dbReference type="EMBL" id="CP038439">
    <property type="protein sequence ID" value="QBX34588.1"/>
    <property type="molecule type" value="Genomic_DNA"/>
</dbReference>
<reference evidence="2" key="1">
    <citation type="submission" date="2019-03" db="EMBL/GenBank/DDBJ databases">
        <authorList>
            <person name="Li J."/>
        </authorList>
    </citation>
    <scope>NUCLEOTIDE SEQUENCE [LARGE SCALE GENOMIC DNA]</scope>
    <source>
        <strain evidence="2">2251</strain>
    </source>
</reference>
<dbReference type="KEGG" id="plia:E4191_07595"/>
<name>A0A4P7HK92_9RHOB</name>
<accession>A0A4P7HK92</accession>
<evidence type="ECO:0000313" key="2">
    <source>
        <dbReference type="Proteomes" id="UP000296374"/>
    </source>
</evidence>
<gene>
    <name evidence="1" type="ORF">E4191_07595</name>
</gene>
<organism evidence="1 2">
    <name type="scientific">Paracoccus liaowanqingii</name>
    <dbReference type="NCBI Taxonomy" id="2560053"/>
    <lineage>
        <taxon>Bacteria</taxon>
        <taxon>Pseudomonadati</taxon>
        <taxon>Pseudomonadota</taxon>
        <taxon>Alphaproteobacteria</taxon>
        <taxon>Rhodobacterales</taxon>
        <taxon>Paracoccaceae</taxon>
        <taxon>Paracoccus</taxon>
    </lineage>
</organism>